<comment type="caution">
    <text evidence="2">The sequence shown here is derived from an EMBL/GenBank/DDBJ whole genome shotgun (WGS) entry which is preliminary data.</text>
</comment>
<dbReference type="SUPFAM" id="SSF52096">
    <property type="entry name" value="ClpP/crotonase"/>
    <property type="match status" value="1"/>
</dbReference>
<protein>
    <recommendedName>
        <fullName evidence="3">Enoyl-CoA hydratase</fullName>
    </recommendedName>
</protein>
<dbReference type="PANTHER" id="PTHR43802:SF1">
    <property type="entry name" value="IP11341P-RELATED"/>
    <property type="match status" value="1"/>
</dbReference>
<comment type="similarity">
    <text evidence="1">Belongs to the enoyl-CoA hydratase/isomerase family.</text>
</comment>
<feature type="non-terminal residue" evidence="2">
    <location>
        <position position="1"/>
    </location>
</feature>
<dbReference type="PANTHER" id="PTHR43802">
    <property type="entry name" value="ENOYL-COA HYDRATASE"/>
    <property type="match status" value="1"/>
</dbReference>
<reference evidence="2" key="1">
    <citation type="journal article" date="2014" name="Front. Microbiol.">
        <title>High frequency of phylogenetically diverse reductive dehalogenase-homologous genes in deep subseafloor sedimentary metagenomes.</title>
        <authorList>
            <person name="Kawai M."/>
            <person name="Futagami T."/>
            <person name="Toyoda A."/>
            <person name="Takaki Y."/>
            <person name="Nishi S."/>
            <person name="Hori S."/>
            <person name="Arai W."/>
            <person name="Tsubouchi T."/>
            <person name="Morono Y."/>
            <person name="Uchiyama I."/>
            <person name="Ito T."/>
            <person name="Fujiyama A."/>
            <person name="Inagaki F."/>
            <person name="Takami H."/>
        </authorList>
    </citation>
    <scope>NUCLEOTIDE SEQUENCE</scope>
    <source>
        <strain evidence="2">Expedition CK06-06</strain>
    </source>
</reference>
<dbReference type="Gene3D" id="3.90.226.10">
    <property type="entry name" value="2-enoyl-CoA Hydratase, Chain A, domain 1"/>
    <property type="match status" value="1"/>
</dbReference>
<dbReference type="Pfam" id="PF00378">
    <property type="entry name" value="ECH_1"/>
    <property type="match status" value="1"/>
</dbReference>
<evidence type="ECO:0000313" key="2">
    <source>
        <dbReference type="EMBL" id="GAH63311.1"/>
    </source>
</evidence>
<dbReference type="AlphaFoldDB" id="X1GZF9"/>
<sequence length="146" mass="16192">ITLPCDVRIASEQARLSMRFVRVGVIPELTSTHLLPHIVGLGQALELMLSGKIISGEEAARIGLVNRVVPPDKLMVEAIAIAQDIAFNPAEALLAIKKLTWQNLDESDIMTIHERERQEFAAAMARPAFKEAVSAFLEKREPNFHK</sequence>
<evidence type="ECO:0008006" key="3">
    <source>
        <dbReference type="Google" id="ProtNLM"/>
    </source>
</evidence>
<proteinExistence type="inferred from homology"/>
<evidence type="ECO:0000256" key="1">
    <source>
        <dbReference type="ARBA" id="ARBA00005254"/>
    </source>
</evidence>
<name>X1GZF9_9ZZZZ</name>
<dbReference type="CDD" id="cd06558">
    <property type="entry name" value="crotonase-like"/>
    <property type="match status" value="1"/>
</dbReference>
<dbReference type="InterPro" id="IPR029045">
    <property type="entry name" value="ClpP/crotonase-like_dom_sf"/>
</dbReference>
<organism evidence="2">
    <name type="scientific">marine sediment metagenome</name>
    <dbReference type="NCBI Taxonomy" id="412755"/>
    <lineage>
        <taxon>unclassified sequences</taxon>
        <taxon>metagenomes</taxon>
        <taxon>ecological metagenomes</taxon>
    </lineage>
</organism>
<gene>
    <name evidence="2" type="ORF">S03H2_52055</name>
</gene>
<accession>X1GZF9</accession>
<dbReference type="EMBL" id="BARU01033059">
    <property type="protein sequence ID" value="GAH63311.1"/>
    <property type="molecule type" value="Genomic_DNA"/>
</dbReference>
<dbReference type="InterPro" id="IPR001753">
    <property type="entry name" value="Enoyl-CoA_hydra/iso"/>
</dbReference>